<name>A0ABX8AW96_9BACT</name>
<evidence type="ECO:0008006" key="3">
    <source>
        <dbReference type="Google" id="ProtNLM"/>
    </source>
</evidence>
<dbReference type="SUPFAM" id="SSF48695">
    <property type="entry name" value="Multiheme cytochromes"/>
    <property type="match status" value="1"/>
</dbReference>
<dbReference type="InterPro" id="IPR036280">
    <property type="entry name" value="Multihaem_cyt_sf"/>
</dbReference>
<sequence length="104" mass="11618">MAFHFQRRDLFFVVVVTLVVAGLAYLSSRGKRPRPVAAACDVSRQKPELPVRERRGQCLSCHDPNQGAAVNHRITPTHPQKWLDEKFACTGCHTISKPTVAKIP</sequence>
<organism evidence="1 2">
    <name type="scientific">Chloracidobacterium sp. N</name>
    <dbReference type="NCBI Taxonomy" id="2821540"/>
    <lineage>
        <taxon>Bacteria</taxon>
        <taxon>Pseudomonadati</taxon>
        <taxon>Acidobacteriota</taxon>
        <taxon>Terriglobia</taxon>
        <taxon>Terriglobales</taxon>
        <taxon>Acidobacteriaceae</taxon>
        <taxon>Chloracidobacterium</taxon>
        <taxon>Chloracidobacterium aggregatum</taxon>
    </lineage>
</organism>
<gene>
    <name evidence="1" type="ORF">J8C05_06095</name>
</gene>
<evidence type="ECO:0000313" key="1">
    <source>
        <dbReference type="EMBL" id="QUV92959.1"/>
    </source>
</evidence>
<keyword evidence="2" id="KW-1185">Reference proteome</keyword>
<accession>A0ABX8AW96</accession>
<dbReference type="RefSeq" id="WP_058867492.1">
    <property type="nucleotide sequence ID" value="NZ_CP072642.1"/>
</dbReference>
<evidence type="ECO:0000313" key="2">
    <source>
        <dbReference type="Proteomes" id="UP000677668"/>
    </source>
</evidence>
<proteinExistence type="predicted"/>
<reference evidence="1 2" key="1">
    <citation type="submission" date="2021-03" db="EMBL/GenBank/DDBJ databases">
        <title>Genomic and phenotypic characterization of Chloracidobacterium isolates provides evidence for multiple species.</title>
        <authorList>
            <person name="Saini M.K."/>
            <person name="Costas A.M.G."/>
            <person name="Tank M."/>
            <person name="Bryant D.A."/>
        </authorList>
    </citation>
    <scope>NUCLEOTIDE SEQUENCE [LARGE SCALE GENOMIC DNA]</scope>
    <source>
        <strain evidence="1 2">N</strain>
    </source>
</reference>
<dbReference type="Gene3D" id="1.10.1130.10">
    <property type="entry name" value="Flavocytochrome C3, Chain A"/>
    <property type="match status" value="1"/>
</dbReference>
<dbReference type="EMBL" id="CP072642">
    <property type="protein sequence ID" value="QUV92959.1"/>
    <property type="molecule type" value="Genomic_DNA"/>
</dbReference>
<dbReference type="Proteomes" id="UP000677668">
    <property type="component" value="Chromosome 1"/>
</dbReference>
<protein>
    <recommendedName>
        <fullName evidence="3">Doubled CXXCH motif domain-containing protein</fullName>
    </recommendedName>
</protein>